<dbReference type="GO" id="GO:0004065">
    <property type="term" value="F:arylsulfatase activity"/>
    <property type="evidence" value="ECO:0007669"/>
    <property type="project" value="TreeGrafter"/>
</dbReference>
<reference evidence="6" key="1">
    <citation type="submission" date="2018-05" db="EMBL/GenBank/DDBJ databases">
        <authorList>
            <person name="Lanie J.A."/>
            <person name="Ng W.-L."/>
            <person name="Kazmierczak K.M."/>
            <person name="Andrzejewski T.M."/>
            <person name="Davidsen T.M."/>
            <person name="Wayne K.J."/>
            <person name="Tettelin H."/>
            <person name="Glass J.I."/>
            <person name="Rusch D."/>
            <person name="Podicherti R."/>
            <person name="Tsui H.-C.T."/>
            <person name="Winkler M.E."/>
        </authorList>
    </citation>
    <scope>NUCLEOTIDE SEQUENCE</scope>
</reference>
<dbReference type="PANTHER" id="PTHR42693">
    <property type="entry name" value="ARYLSULFATASE FAMILY MEMBER"/>
    <property type="match status" value="1"/>
</dbReference>
<dbReference type="InterPro" id="IPR024607">
    <property type="entry name" value="Sulfatase_CS"/>
</dbReference>
<sequence length="470" mass="52651">MNILILMCDQLRGDVFDDGHVCHTPHMDRLAALGTRFTRAYTPNAICSPARASLMTGRLPHAHGVLSVIHTVDDDQCCLRTDLPHWAQGLETAGYRTGYFGKWHVERSRQLNTFGWQDFACEGSPALQANDAHVVWDAPWSLEWSLDQPPGYGSSRFYGAVDTPPEDRRVGARVRLAEEFLDDASSRDNPWCCVLSLQEPHDPFVCGSEALSAYDIDSIPLPESVDDDLVNRPGIYRKAAKVWAHMTPRQHREAAACYYASITEIDHLFGALLSRLESAGQLDDTLVVLTSDHGELLGAHGLYCKNFTAAEEVYRIPMTLAGPGVGQGQVCDGRVGLHDLGPTLLKLTGCESMDTGGDSRSFDELLHQPQQTADWQQGYAEYFGGRMLLTQRVVWDGDWKYVFNGFDEDELYHLKTDPDETHNRVHDDDCREHLERLCRQMWARCRDSGDASLLNSEYPILRVAPVGPQF</sequence>
<dbReference type="PANTHER" id="PTHR42693:SF53">
    <property type="entry name" value="ENDO-4-O-SULFATASE"/>
    <property type="match status" value="1"/>
</dbReference>
<dbReference type="SUPFAM" id="SSF53649">
    <property type="entry name" value="Alkaline phosphatase-like"/>
    <property type="match status" value="1"/>
</dbReference>
<dbReference type="GO" id="GO:0046872">
    <property type="term" value="F:metal ion binding"/>
    <property type="evidence" value="ECO:0007669"/>
    <property type="project" value="UniProtKB-KW"/>
</dbReference>
<evidence type="ECO:0000256" key="1">
    <source>
        <dbReference type="ARBA" id="ARBA00008779"/>
    </source>
</evidence>
<evidence type="ECO:0000256" key="3">
    <source>
        <dbReference type="ARBA" id="ARBA00022801"/>
    </source>
</evidence>
<gene>
    <name evidence="6" type="ORF">METZ01_LOCUS162952</name>
</gene>
<keyword evidence="2" id="KW-0479">Metal-binding</keyword>
<dbReference type="InterPro" id="IPR000917">
    <property type="entry name" value="Sulfatase_N"/>
</dbReference>
<keyword evidence="3" id="KW-0378">Hydrolase</keyword>
<evidence type="ECO:0000256" key="2">
    <source>
        <dbReference type="ARBA" id="ARBA00022723"/>
    </source>
</evidence>
<accession>A0A382B8K4</accession>
<dbReference type="InterPro" id="IPR017850">
    <property type="entry name" value="Alkaline_phosphatase_core_sf"/>
</dbReference>
<dbReference type="PROSITE" id="PS00523">
    <property type="entry name" value="SULFATASE_1"/>
    <property type="match status" value="1"/>
</dbReference>
<evidence type="ECO:0000259" key="5">
    <source>
        <dbReference type="Pfam" id="PF00884"/>
    </source>
</evidence>
<dbReference type="EMBL" id="UINC01028681">
    <property type="protein sequence ID" value="SVB10098.1"/>
    <property type="molecule type" value="Genomic_DNA"/>
</dbReference>
<feature type="domain" description="Sulfatase N-terminal" evidence="5">
    <location>
        <begin position="2"/>
        <end position="349"/>
    </location>
</feature>
<evidence type="ECO:0000313" key="6">
    <source>
        <dbReference type="EMBL" id="SVB10098.1"/>
    </source>
</evidence>
<dbReference type="InterPro" id="IPR050738">
    <property type="entry name" value="Sulfatase"/>
</dbReference>
<dbReference type="AlphaFoldDB" id="A0A382B8K4"/>
<proteinExistence type="inferred from homology"/>
<dbReference type="Pfam" id="PF00884">
    <property type="entry name" value="Sulfatase"/>
    <property type="match status" value="1"/>
</dbReference>
<dbReference type="Gene3D" id="3.40.720.10">
    <property type="entry name" value="Alkaline Phosphatase, subunit A"/>
    <property type="match status" value="1"/>
</dbReference>
<organism evidence="6">
    <name type="scientific">marine metagenome</name>
    <dbReference type="NCBI Taxonomy" id="408172"/>
    <lineage>
        <taxon>unclassified sequences</taxon>
        <taxon>metagenomes</taxon>
        <taxon>ecological metagenomes</taxon>
    </lineage>
</organism>
<name>A0A382B8K4_9ZZZZ</name>
<evidence type="ECO:0000256" key="4">
    <source>
        <dbReference type="ARBA" id="ARBA00022837"/>
    </source>
</evidence>
<comment type="similarity">
    <text evidence="1">Belongs to the sulfatase family.</text>
</comment>
<protein>
    <recommendedName>
        <fullName evidence="5">Sulfatase N-terminal domain-containing protein</fullName>
    </recommendedName>
</protein>
<keyword evidence="4" id="KW-0106">Calcium</keyword>